<accession>A0ACB6ZTK7</accession>
<sequence>MSNKPDKSSFLRAESELVLDLARQGKEKKVAGLGSPIKLKGQALDMFVRGNSLWVAENTGFVLVIDLITNETVSTYRCHQAPLTTLAFVDRVPGSGDEKIMITGSWDKTIKVWDTETKELLSTTQAHSDFVKALLVLPKCNLLVSAGSDKVLRLWDLSNVTEKDPLVSVGSISAHSRPVEMLDGITLSGDSAVLYSADTMGVMNVWLLERDAVAQPADGLPPRWRTTLRENLTHHRTRINQLVLHDGYIWTASADETVKIHPYSSGGQGDEKKRPIKPIQHPTGVKALLPLYIPSLDETYLFTASGDIIRSWDTSDLDDKVEQRNEIDGHWHDVTLLKAWFASPDPYILSASLDGTIRRWKVKDLLTPKPPGERSDLEGNTPAHRRAPGELTEEEERELDELLNEDD</sequence>
<name>A0ACB6ZTK7_THEGA</name>
<dbReference type="EMBL" id="MU117966">
    <property type="protein sequence ID" value="KAF9652947.1"/>
    <property type="molecule type" value="Genomic_DNA"/>
</dbReference>
<organism evidence="1 2">
    <name type="scientific">Thelephora ganbajun</name>
    <name type="common">Ganba fungus</name>
    <dbReference type="NCBI Taxonomy" id="370292"/>
    <lineage>
        <taxon>Eukaryota</taxon>
        <taxon>Fungi</taxon>
        <taxon>Dikarya</taxon>
        <taxon>Basidiomycota</taxon>
        <taxon>Agaricomycotina</taxon>
        <taxon>Agaricomycetes</taxon>
        <taxon>Thelephorales</taxon>
        <taxon>Thelephoraceae</taxon>
        <taxon>Thelephora</taxon>
    </lineage>
</organism>
<reference evidence="1" key="1">
    <citation type="submission" date="2019-10" db="EMBL/GenBank/DDBJ databases">
        <authorList>
            <consortium name="DOE Joint Genome Institute"/>
            <person name="Kuo A."/>
            <person name="Miyauchi S."/>
            <person name="Kiss E."/>
            <person name="Drula E."/>
            <person name="Kohler A."/>
            <person name="Sanchez-Garcia M."/>
            <person name="Andreopoulos B."/>
            <person name="Barry K.W."/>
            <person name="Bonito G."/>
            <person name="Buee M."/>
            <person name="Carver A."/>
            <person name="Chen C."/>
            <person name="Cichocki N."/>
            <person name="Clum A."/>
            <person name="Culley D."/>
            <person name="Crous P.W."/>
            <person name="Fauchery L."/>
            <person name="Girlanda M."/>
            <person name="Hayes R."/>
            <person name="Keri Z."/>
            <person name="Labutti K."/>
            <person name="Lipzen A."/>
            <person name="Lombard V."/>
            <person name="Magnuson J."/>
            <person name="Maillard F."/>
            <person name="Morin E."/>
            <person name="Murat C."/>
            <person name="Nolan M."/>
            <person name="Ohm R."/>
            <person name="Pangilinan J."/>
            <person name="Pereira M."/>
            <person name="Perotto S."/>
            <person name="Peter M."/>
            <person name="Riley R."/>
            <person name="Sitrit Y."/>
            <person name="Stielow B."/>
            <person name="Szollosi G."/>
            <person name="Zifcakova L."/>
            <person name="Stursova M."/>
            <person name="Spatafora J.W."/>
            <person name="Tedersoo L."/>
            <person name="Vaario L.-M."/>
            <person name="Yamada A."/>
            <person name="Yan M."/>
            <person name="Wang P."/>
            <person name="Xu J."/>
            <person name="Bruns T."/>
            <person name="Baldrian P."/>
            <person name="Vilgalys R."/>
            <person name="Henrissat B."/>
            <person name="Grigoriev I.V."/>
            <person name="Hibbett D."/>
            <person name="Nagy L.G."/>
            <person name="Martin F.M."/>
        </authorList>
    </citation>
    <scope>NUCLEOTIDE SEQUENCE</scope>
    <source>
        <strain evidence="1">P2</strain>
    </source>
</reference>
<gene>
    <name evidence="1" type="ORF">BDM02DRAFT_3177935</name>
</gene>
<evidence type="ECO:0000313" key="1">
    <source>
        <dbReference type="EMBL" id="KAF9652947.1"/>
    </source>
</evidence>
<reference evidence="1" key="2">
    <citation type="journal article" date="2020" name="Nat. Commun.">
        <title>Large-scale genome sequencing of mycorrhizal fungi provides insights into the early evolution of symbiotic traits.</title>
        <authorList>
            <person name="Miyauchi S."/>
            <person name="Kiss E."/>
            <person name="Kuo A."/>
            <person name="Drula E."/>
            <person name="Kohler A."/>
            <person name="Sanchez-Garcia M."/>
            <person name="Morin E."/>
            <person name="Andreopoulos B."/>
            <person name="Barry K.W."/>
            <person name="Bonito G."/>
            <person name="Buee M."/>
            <person name="Carver A."/>
            <person name="Chen C."/>
            <person name="Cichocki N."/>
            <person name="Clum A."/>
            <person name="Culley D."/>
            <person name="Crous P.W."/>
            <person name="Fauchery L."/>
            <person name="Girlanda M."/>
            <person name="Hayes R.D."/>
            <person name="Keri Z."/>
            <person name="LaButti K."/>
            <person name="Lipzen A."/>
            <person name="Lombard V."/>
            <person name="Magnuson J."/>
            <person name="Maillard F."/>
            <person name="Murat C."/>
            <person name="Nolan M."/>
            <person name="Ohm R.A."/>
            <person name="Pangilinan J."/>
            <person name="Pereira M.F."/>
            <person name="Perotto S."/>
            <person name="Peter M."/>
            <person name="Pfister S."/>
            <person name="Riley R."/>
            <person name="Sitrit Y."/>
            <person name="Stielow J.B."/>
            <person name="Szollosi G."/>
            <person name="Zifcakova L."/>
            <person name="Stursova M."/>
            <person name="Spatafora J.W."/>
            <person name="Tedersoo L."/>
            <person name="Vaario L.M."/>
            <person name="Yamada A."/>
            <person name="Yan M."/>
            <person name="Wang P."/>
            <person name="Xu J."/>
            <person name="Bruns T."/>
            <person name="Baldrian P."/>
            <person name="Vilgalys R."/>
            <person name="Dunand C."/>
            <person name="Henrissat B."/>
            <person name="Grigoriev I.V."/>
            <person name="Hibbett D."/>
            <person name="Nagy L.G."/>
            <person name="Martin F.M."/>
        </authorList>
    </citation>
    <scope>NUCLEOTIDE SEQUENCE</scope>
    <source>
        <strain evidence="1">P2</strain>
    </source>
</reference>
<proteinExistence type="predicted"/>
<evidence type="ECO:0000313" key="2">
    <source>
        <dbReference type="Proteomes" id="UP000886501"/>
    </source>
</evidence>
<protein>
    <submittedName>
        <fullName evidence="1">WD40 repeat-like protein</fullName>
    </submittedName>
</protein>
<dbReference type="Proteomes" id="UP000886501">
    <property type="component" value="Unassembled WGS sequence"/>
</dbReference>
<comment type="caution">
    <text evidence="1">The sequence shown here is derived from an EMBL/GenBank/DDBJ whole genome shotgun (WGS) entry which is preliminary data.</text>
</comment>
<keyword evidence="2" id="KW-1185">Reference proteome</keyword>